<evidence type="ECO:0000256" key="2">
    <source>
        <dbReference type="ARBA" id="ARBA00022692"/>
    </source>
</evidence>
<comment type="subcellular location">
    <subcellularLocation>
        <location evidence="1">Membrane</location>
        <topology evidence="1">Multi-pass membrane protein</topology>
    </subcellularLocation>
</comment>
<evidence type="ECO:0000256" key="1">
    <source>
        <dbReference type="ARBA" id="ARBA00004141"/>
    </source>
</evidence>
<keyword evidence="4 5" id="KW-0472">Membrane</keyword>
<evidence type="ECO:0000256" key="3">
    <source>
        <dbReference type="ARBA" id="ARBA00022989"/>
    </source>
</evidence>
<feature type="transmembrane region" description="Helical" evidence="5">
    <location>
        <begin position="97"/>
        <end position="121"/>
    </location>
</feature>
<dbReference type="GO" id="GO:0016020">
    <property type="term" value="C:membrane"/>
    <property type="evidence" value="ECO:0007669"/>
    <property type="project" value="UniProtKB-SubCell"/>
</dbReference>
<comment type="caution">
    <text evidence="7">The sequence shown here is derived from an EMBL/GenBank/DDBJ whole genome shotgun (WGS) entry which is preliminary data.</text>
</comment>
<name>A0A840NHW3_9PSEU</name>
<keyword evidence="3 5" id="KW-1133">Transmembrane helix</keyword>
<protein>
    <submittedName>
        <fullName evidence="7">ABC-2 type transport system permease protein</fullName>
    </submittedName>
</protein>
<dbReference type="GO" id="GO:0140359">
    <property type="term" value="F:ABC-type transporter activity"/>
    <property type="evidence" value="ECO:0007669"/>
    <property type="project" value="InterPro"/>
</dbReference>
<organism evidence="7 8">
    <name type="scientific">Saccharopolyspora gloriosae</name>
    <dbReference type="NCBI Taxonomy" id="455344"/>
    <lineage>
        <taxon>Bacteria</taxon>
        <taxon>Bacillati</taxon>
        <taxon>Actinomycetota</taxon>
        <taxon>Actinomycetes</taxon>
        <taxon>Pseudonocardiales</taxon>
        <taxon>Pseudonocardiaceae</taxon>
        <taxon>Saccharopolyspora</taxon>
    </lineage>
</organism>
<evidence type="ECO:0000313" key="7">
    <source>
        <dbReference type="EMBL" id="MBB5071470.1"/>
    </source>
</evidence>
<feature type="transmembrane region" description="Helical" evidence="5">
    <location>
        <begin position="54"/>
        <end position="76"/>
    </location>
</feature>
<dbReference type="RefSeq" id="WP_184481841.1">
    <property type="nucleotide sequence ID" value="NZ_JACHIV010000001.1"/>
</dbReference>
<feature type="transmembrane region" description="Helical" evidence="5">
    <location>
        <begin position="133"/>
        <end position="157"/>
    </location>
</feature>
<evidence type="ECO:0000259" key="6">
    <source>
        <dbReference type="Pfam" id="PF12698"/>
    </source>
</evidence>
<accession>A0A840NHW3</accession>
<dbReference type="Pfam" id="PF12698">
    <property type="entry name" value="ABC2_membrane_3"/>
    <property type="match status" value="1"/>
</dbReference>
<dbReference type="EMBL" id="JACHIV010000001">
    <property type="protein sequence ID" value="MBB5071470.1"/>
    <property type="molecule type" value="Genomic_DNA"/>
</dbReference>
<feature type="domain" description="ABC-2 type transporter transmembrane" evidence="6">
    <location>
        <begin position="59"/>
        <end position="236"/>
    </location>
</feature>
<sequence>MRGIKPTIGLALSELALLVRQRTMVALVLLLPAVLVFMAGVVEKPQTPEAWAAIAARNCVAILCITVYFISTSTLTARRQTLALKRFRTSGIPDAGLLIGLLSPAVVAGLVQSLIYFGGILAMGAPMPRQPGVLVVALVSGIVVATVAGTVTSAVTATPERAQFTMMPLLGVALGGAALITAVNDPLLGRIALVGPLVSNVDMIFKAWGGPQLGVQLPAGTWFAIGAGAVLIWLVIFSYAARRFFRWDARK</sequence>
<gene>
    <name evidence="7" type="ORF">BJ969_004558</name>
</gene>
<dbReference type="AlphaFoldDB" id="A0A840NHW3"/>
<keyword evidence="8" id="KW-1185">Reference proteome</keyword>
<feature type="transmembrane region" description="Helical" evidence="5">
    <location>
        <begin position="221"/>
        <end position="241"/>
    </location>
</feature>
<feature type="transmembrane region" description="Helical" evidence="5">
    <location>
        <begin position="164"/>
        <end position="183"/>
    </location>
</feature>
<evidence type="ECO:0000256" key="4">
    <source>
        <dbReference type="ARBA" id="ARBA00023136"/>
    </source>
</evidence>
<evidence type="ECO:0000256" key="5">
    <source>
        <dbReference type="SAM" id="Phobius"/>
    </source>
</evidence>
<feature type="transmembrane region" description="Helical" evidence="5">
    <location>
        <begin position="24"/>
        <end position="42"/>
    </location>
</feature>
<evidence type="ECO:0000313" key="8">
    <source>
        <dbReference type="Proteomes" id="UP000580474"/>
    </source>
</evidence>
<reference evidence="7 8" key="1">
    <citation type="submission" date="2020-08" db="EMBL/GenBank/DDBJ databases">
        <title>Sequencing the genomes of 1000 actinobacteria strains.</title>
        <authorList>
            <person name="Klenk H.-P."/>
        </authorList>
    </citation>
    <scope>NUCLEOTIDE SEQUENCE [LARGE SCALE GENOMIC DNA]</scope>
    <source>
        <strain evidence="7 8">DSM 45582</strain>
    </source>
</reference>
<keyword evidence="2 5" id="KW-0812">Transmembrane</keyword>
<dbReference type="Proteomes" id="UP000580474">
    <property type="component" value="Unassembled WGS sequence"/>
</dbReference>
<dbReference type="InterPro" id="IPR013525">
    <property type="entry name" value="ABC2_TM"/>
</dbReference>
<proteinExistence type="predicted"/>